<dbReference type="HOGENOM" id="CLU_110129_1_0_9"/>
<gene>
    <name evidence="2" type="ordered locus">BBR47_35930</name>
</gene>
<dbReference type="AlphaFoldDB" id="C0ZFL1"/>
<dbReference type="RefSeq" id="WP_015891867.1">
    <property type="nucleotide sequence ID" value="NC_012491.1"/>
</dbReference>
<proteinExistence type="predicted"/>
<accession>C0ZFL1</accession>
<name>C0ZFL1_BREBN</name>
<dbReference type="STRING" id="358681.BBR47_35930"/>
<reference evidence="2 3" key="1">
    <citation type="submission" date="2005-03" db="EMBL/GenBank/DDBJ databases">
        <title>Brevibacillus brevis strain 47, complete genome.</title>
        <authorList>
            <person name="Hosoyama A."/>
            <person name="Yamada R."/>
            <person name="Hongo Y."/>
            <person name="Terui Y."/>
            <person name="Ankai A."/>
            <person name="Masuyama W."/>
            <person name="Sekiguchi M."/>
            <person name="Takeda T."/>
            <person name="Asano K."/>
            <person name="Ohji S."/>
            <person name="Ichikawa N."/>
            <person name="Narita S."/>
            <person name="Aoki N."/>
            <person name="Miura H."/>
            <person name="Matsushita S."/>
            <person name="Sekigawa T."/>
            <person name="Yamagata H."/>
            <person name="Yoshikawa H."/>
            <person name="Udaka S."/>
            <person name="Tanikawa S."/>
            <person name="Fujita N."/>
        </authorList>
    </citation>
    <scope>NUCLEOTIDE SEQUENCE [LARGE SCALE GENOMIC DNA]</scope>
    <source>
        <strain evidence="3">47 / JCM 6285 / NBRC 100599</strain>
    </source>
</reference>
<sequence length="114" mass="13811">MAYEFGRFKSITIDKRLTTLVQRERFYHELCHILRHSGRQLMMPAAFRELQEWDARNFTRYAALPLHMLKNYDYKQPEILDTLSEQFKVTPELYADRLQRIKLKLSCNPIRFIS</sequence>
<feature type="domain" description="IrrE N-terminal-like" evidence="1">
    <location>
        <begin position="8"/>
        <end position="98"/>
    </location>
</feature>
<dbReference type="KEGG" id="bbe:BBR47_35930"/>
<dbReference type="Proteomes" id="UP000001877">
    <property type="component" value="Chromosome"/>
</dbReference>
<evidence type="ECO:0000259" key="1">
    <source>
        <dbReference type="Pfam" id="PF06114"/>
    </source>
</evidence>
<dbReference type="eggNOG" id="COG2856">
    <property type="taxonomic scope" value="Bacteria"/>
</dbReference>
<protein>
    <recommendedName>
        <fullName evidence="1">IrrE N-terminal-like domain-containing protein</fullName>
    </recommendedName>
</protein>
<keyword evidence="3" id="KW-1185">Reference proteome</keyword>
<organism evidence="2 3">
    <name type="scientific">Brevibacillus brevis (strain 47 / JCM 6285 / NBRC 100599)</name>
    <dbReference type="NCBI Taxonomy" id="358681"/>
    <lineage>
        <taxon>Bacteria</taxon>
        <taxon>Bacillati</taxon>
        <taxon>Bacillota</taxon>
        <taxon>Bacilli</taxon>
        <taxon>Bacillales</taxon>
        <taxon>Paenibacillaceae</taxon>
        <taxon>Brevibacillus</taxon>
    </lineage>
</organism>
<evidence type="ECO:0000313" key="3">
    <source>
        <dbReference type="Proteomes" id="UP000001877"/>
    </source>
</evidence>
<dbReference type="Pfam" id="PF06114">
    <property type="entry name" value="Peptidase_M78"/>
    <property type="match status" value="1"/>
</dbReference>
<evidence type="ECO:0000313" key="2">
    <source>
        <dbReference type="EMBL" id="BAH44570.1"/>
    </source>
</evidence>
<dbReference type="InterPro" id="IPR010359">
    <property type="entry name" value="IrrE_HExxH"/>
</dbReference>
<dbReference type="EMBL" id="AP008955">
    <property type="protein sequence ID" value="BAH44570.1"/>
    <property type="molecule type" value="Genomic_DNA"/>
</dbReference>